<accession>A0ABV6DRN7</accession>
<dbReference type="Gene3D" id="3.20.20.150">
    <property type="entry name" value="Divalent-metal-dependent TIM barrel enzymes"/>
    <property type="match status" value="1"/>
</dbReference>
<keyword evidence="2" id="KW-0413">Isomerase</keyword>
<gene>
    <name evidence="2" type="ORF">ACFFK0_23160</name>
</gene>
<dbReference type="InterPro" id="IPR036237">
    <property type="entry name" value="Xyl_isomerase-like_sf"/>
</dbReference>
<dbReference type="EMBL" id="JBHLWN010000090">
    <property type="protein sequence ID" value="MFC0215297.1"/>
    <property type="molecule type" value="Genomic_DNA"/>
</dbReference>
<protein>
    <submittedName>
        <fullName evidence="2">Sugar phosphate isomerase/epimerase family protein</fullName>
    </submittedName>
</protein>
<dbReference type="Proteomes" id="UP001589776">
    <property type="component" value="Unassembled WGS sequence"/>
</dbReference>
<reference evidence="2 3" key="1">
    <citation type="submission" date="2024-09" db="EMBL/GenBank/DDBJ databases">
        <authorList>
            <person name="Sun Q."/>
            <person name="Mori K."/>
        </authorList>
    </citation>
    <scope>NUCLEOTIDE SEQUENCE [LARGE SCALE GENOMIC DNA]</scope>
    <source>
        <strain evidence="2 3">CCM 7759</strain>
    </source>
</reference>
<dbReference type="InterPro" id="IPR013022">
    <property type="entry name" value="Xyl_isomerase-like_TIM-brl"/>
</dbReference>
<proteinExistence type="predicted"/>
<dbReference type="Pfam" id="PF01261">
    <property type="entry name" value="AP_endonuc_2"/>
    <property type="match status" value="1"/>
</dbReference>
<feature type="domain" description="Xylose isomerase-like TIM barrel" evidence="1">
    <location>
        <begin position="39"/>
        <end position="184"/>
    </location>
</feature>
<comment type="caution">
    <text evidence="2">The sequence shown here is derived from an EMBL/GenBank/DDBJ whole genome shotgun (WGS) entry which is preliminary data.</text>
</comment>
<evidence type="ECO:0000313" key="2">
    <source>
        <dbReference type="EMBL" id="MFC0215297.1"/>
    </source>
</evidence>
<dbReference type="SUPFAM" id="SSF51658">
    <property type="entry name" value="Xylose isomerase-like"/>
    <property type="match status" value="1"/>
</dbReference>
<keyword evidence="3" id="KW-1185">Reference proteome</keyword>
<dbReference type="GO" id="GO:0016853">
    <property type="term" value="F:isomerase activity"/>
    <property type="evidence" value="ECO:0007669"/>
    <property type="project" value="UniProtKB-KW"/>
</dbReference>
<evidence type="ECO:0000259" key="1">
    <source>
        <dbReference type="Pfam" id="PF01261"/>
    </source>
</evidence>
<organism evidence="2 3">
    <name type="scientific">Paenibacillus chartarius</name>
    <dbReference type="NCBI Taxonomy" id="747481"/>
    <lineage>
        <taxon>Bacteria</taxon>
        <taxon>Bacillati</taxon>
        <taxon>Bacillota</taxon>
        <taxon>Bacilli</taxon>
        <taxon>Bacillales</taxon>
        <taxon>Paenibacillaceae</taxon>
        <taxon>Paenibacillus</taxon>
    </lineage>
</organism>
<evidence type="ECO:0000313" key="3">
    <source>
        <dbReference type="Proteomes" id="UP001589776"/>
    </source>
</evidence>
<name>A0ABV6DRN7_9BACL</name>
<sequence>MMSDMPTRSNGPSLEVQMSWWTMTGLDGDAESRSLEERFHRIAEAGFDGINGFVPAPEEADAWRKLLERYGLSFSVNAYPKSAEDMARFLDQAKQFERIDFINAQVLTPFLTGQAAEALLSDIHHLARNAGIPVYIETHRGTITQDLIRTARYVDHIGDLRLTIDFSHYVVAGEMHTVSEEAEALLQKLLTRTSSIHARVSNGEQIQVDVGSSGEHPMMRHFERWWRSGMTNWLETAGQVGPFPFICELGPPPYAITADEFGSRREELSDRWSQSLLFAQMARSIWKDIVA</sequence>